<evidence type="ECO:0000256" key="1">
    <source>
        <dbReference type="ARBA" id="ARBA00022443"/>
    </source>
</evidence>
<dbReference type="PROSITE" id="PS50002">
    <property type="entry name" value="SH3"/>
    <property type="match status" value="1"/>
</dbReference>
<dbReference type="Pfam" id="PF07653">
    <property type="entry name" value="SH3_2"/>
    <property type="match status" value="2"/>
</dbReference>
<dbReference type="InterPro" id="IPR001452">
    <property type="entry name" value="SH3_domain"/>
</dbReference>
<accession>A0A0R0CSM0</accession>
<keyword evidence="1" id="KW-0728">SH3 domain</keyword>
<comment type="caution">
    <text evidence="3">The sequence shown here is derived from an EMBL/GenBank/DDBJ whole genome shotgun (WGS) entry which is preliminary data.</text>
</comment>
<evidence type="ECO:0000313" key="4">
    <source>
        <dbReference type="Proteomes" id="UP000051386"/>
    </source>
</evidence>
<dbReference type="AlphaFoldDB" id="A0A0R0CSM0"/>
<name>A0A0R0CSM0_9GAMM</name>
<evidence type="ECO:0000259" key="2">
    <source>
        <dbReference type="PROSITE" id="PS50002"/>
    </source>
</evidence>
<dbReference type="SUPFAM" id="SSF50044">
    <property type="entry name" value="SH3-domain"/>
    <property type="match status" value="2"/>
</dbReference>
<dbReference type="Proteomes" id="UP000051386">
    <property type="component" value="Unassembled WGS sequence"/>
</dbReference>
<dbReference type="InterPro" id="IPR036028">
    <property type="entry name" value="SH3-like_dom_sf"/>
</dbReference>
<gene>
    <name evidence="3" type="ORF">ABB28_13355</name>
</gene>
<organism evidence="3 4">
    <name type="scientific">Stenotrophomonas chelatiphaga</name>
    <dbReference type="NCBI Taxonomy" id="517011"/>
    <lineage>
        <taxon>Bacteria</taxon>
        <taxon>Pseudomonadati</taxon>
        <taxon>Pseudomonadota</taxon>
        <taxon>Gammaproteobacteria</taxon>
        <taxon>Lysobacterales</taxon>
        <taxon>Lysobacteraceae</taxon>
        <taxon>Stenotrophomonas</taxon>
    </lineage>
</organism>
<dbReference type="SMART" id="SM00326">
    <property type="entry name" value="SH3"/>
    <property type="match status" value="2"/>
</dbReference>
<feature type="domain" description="SH3" evidence="2">
    <location>
        <begin position="58"/>
        <end position="114"/>
    </location>
</feature>
<dbReference type="RefSeq" id="WP_057509082.1">
    <property type="nucleotide sequence ID" value="NZ_DAMBRS010000018.1"/>
</dbReference>
<dbReference type="InterPro" id="IPR014593">
    <property type="entry name" value="UCP034961_SH3_2"/>
</dbReference>
<dbReference type="EMBL" id="LDJK01000062">
    <property type="protein sequence ID" value="KRG72873.1"/>
    <property type="molecule type" value="Genomic_DNA"/>
</dbReference>
<dbReference type="PATRIC" id="fig|517011.3.peg.2591"/>
<reference evidence="3 4" key="1">
    <citation type="submission" date="2015-05" db="EMBL/GenBank/DDBJ databases">
        <title>Genome sequencing and analysis of members of genus Stenotrophomonas.</title>
        <authorList>
            <person name="Patil P.P."/>
            <person name="Midha S."/>
            <person name="Patil P.B."/>
        </authorList>
    </citation>
    <scope>NUCLEOTIDE SEQUENCE [LARGE SCALE GENOMIC DNA]</scope>
    <source>
        <strain evidence="3 4">DSM 21508</strain>
    </source>
</reference>
<protein>
    <submittedName>
        <fullName evidence="3">Peptide-binding protein</fullName>
    </submittedName>
</protein>
<keyword evidence="4" id="KW-1185">Reference proteome</keyword>
<sequence length="117" mass="13384">MRARLLGPYRSQYPNPLRLRTGQIVEVGVRDEEWPAFAWVRTRDGGAGWAPVAWLQVLDDGHAEALRDYDASELDVENGELVRLHHEHGGWWWSERANGATGWLPAHELELLEENCT</sequence>
<dbReference type="PIRSF" id="PIRSF034961">
    <property type="entry name" value="UCP034961_SH3_2"/>
    <property type="match status" value="1"/>
</dbReference>
<proteinExistence type="predicted"/>
<evidence type="ECO:0000313" key="3">
    <source>
        <dbReference type="EMBL" id="KRG72873.1"/>
    </source>
</evidence>
<dbReference type="Gene3D" id="2.30.30.40">
    <property type="entry name" value="SH3 Domains"/>
    <property type="match status" value="2"/>
</dbReference>